<dbReference type="Gene3D" id="3.40.50.300">
    <property type="entry name" value="P-loop containing nucleotide triphosphate hydrolases"/>
    <property type="match status" value="1"/>
</dbReference>
<gene>
    <name evidence="2" type="ORF">SAMEA4412665_01725</name>
</gene>
<evidence type="ECO:0000313" key="2">
    <source>
        <dbReference type="EMBL" id="SNV39226.1"/>
    </source>
</evidence>
<organism evidence="2 3">
    <name type="scientific">Cutibacterium granulosum</name>
    <dbReference type="NCBI Taxonomy" id="33011"/>
    <lineage>
        <taxon>Bacteria</taxon>
        <taxon>Bacillati</taxon>
        <taxon>Actinomycetota</taxon>
        <taxon>Actinomycetes</taxon>
        <taxon>Propionibacteriales</taxon>
        <taxon>Propionibacteriaceae</taxon>
        <taxon>Cutibacterium</taxon>
    </lineage>
</organism>
<dbReference type="RefSeq" id="WP_021105691.1">
    <property type="nucleotide sequence ID" value="NZ_LT906441.1"/>
</dbReference>
<feature type="domain" description="Phosphoribulokinase/uridine kinase" evidence="1">
    <location>
        <begin position="5"/>
        <end position="145"/>
    </location>
</feature>
<protein>
    <submittedName>
        <fullName evidence="2">Uridine/cytidine kinase</fullName>
    </submittedName>
</protein>
<evidence type="ECO:0000313" key="3">
    <source>
        <dbReference type="Proteomes" id="UP000215332"/>
    </source>
</evidence>
<dbReference type="InterPro" id="IPR006083">
    <property type="entry name" value="PRK/URK"/>
</dbReference>
<keyword evidence="2" id="KW-0418">Kinase</keyword>
<dbReference type="InterPro" id="IPR027417">
    <property type="entry name" value="P-loop_NTPase"/>
</dbReference>
<dbReference type="KEGG" id="cgrn:4412665_01725"/>
<name>A0A239WYH2_9ACTN</name>
<dbReference type="Pfam" id="PF00485">
    <property type="entry name" value="PRK"/>
    <property type="match status" value="1"/>
</dbReference>
<dbReference type="GO" id="GO:0005524">
    <property type="term" value="F:ATP binding"/>
    <property type="evidence" value="ECO:0007669"/>
    <property type="project" value="InterPro"/>
</dbReference>
<dbReference type="EMBL" id="LT906441">
    <property type="protein sequence ID" value="SNV39226.1"/>
    <property type="molecule type" value="Genomic_DNA"/>
</dbReference>
<dbReference type="eggNOG" id="COG0572">
    <property type="taxonomic scope" value="Bacteria"/>
</dbReference>
<reference evidence="2 3" key="1">
    <citation type="submission" date="2017-06" db="EMBL/GenBank/DDBJ databases">
        <authorList>
            <consortium name="Pathogen Informatics"/>
        </authorList>
    </citation>
    <scope>NUCLEOTIDE SEQUENCE [LARGE SCALE GENOMIC DNA]</scope>
    <source>
        <strain evidence="2 3">NCTC11865</strain>
    </source>
</reference>
<proteinExistence type="predicted"/>
<dbReference type="SUPFAM" id="SSF52540">
    <property type="entry name" value="P-loop containing nucleoside triphosphate hydrolases"/>
    <property type="match status" value="1"/>
</dbReference>
<dbReference type="GO" id="GO:0016301">
    <property type="term" value="F:kinase activity"/>
    <property type="evidence" value="ECO:0007669"/>
    <property type="project" value="UniProtKB-KW"/>
</dbReference>
<sequence>MARTIILLAGPSGSGKSRLARVSDLPQLRLDDFYRDADSPGLPRRHGMIDWDDVSSWNVDAAVTVLHSLATTGRARVPRYNLSTSQAEGTHVVDVTGHRAIVAEGIFATHLLQPCRGAGFTVVPIWLDRPRNLNFAHRLLRDLKEHRKPPKVLLRRGWALRTAEPEIRAHAIAAGFRPMGMAGAARLVGRIVADDDRP</sequence>
<evidence type="ECO:0000259" key="1">
    <source>
        <dbReference type="Pfam" id="PF00485"/>
    </source>
</evidence>
<keyword evidence="2" id="KW-0808">Transferase</keyword>
<accession>A0A239WYH2</accession>
<dbReference type="Proteomes" id="UP000215332">
    <property type="component" value="Chromosome 1"/>
</dbReference>
<dbReference type="AlphaFoldDB" id="A0A239WYH2"/>